<dbReference type="OrthoDB" id="1451945at2"/>
<gene>
    <name evidence="2" type="ORF">MARIT_0161</name>
</gene>
<name>A0A2H1E5P0_9FLAO</name>
<feature type="transmembrane region" description="Helical" evidence="1">
    <location>
        <begin position="6"/>
        <end position="25"/>
    </location>
</feature>
<feature type="transmembrane region" description="Helical" evidence="1">
    <location>
        <begin position="135"/>
        <end position="161"/>
    </location>
</feature>
<sequence>MILSHLVLGFVTSYIGYTPPSMLNITASKIYVENNKRVARQFIKGVSFIVLFQVFLAIKLSELIGKYPSLIVKIQSLGTAIFLILSIVFICKGLAVKEPSQVKSIKNGFIFGAFLSSINMFSIPFFAILHSSFIMYGWATSGIICTTMFGLGTVLGTFAVLYSYLFLTKKIGGRLLHYTKYFNLVIGIITGVVAIYSMIKLYSY</sequence>
<dbReference type="GeneID" id="47721766"/>
<proteinExistence type="predicted"/>
<keyword evidence="1" id="KW-1133">Transmembrane helix</keyword>
<protein>
    <submittedName>
        <fullName evidence="2">Uncharacterized protein</fullName>
    </submittedName>
</protein>
<keyword evidence="1" id="KW-0472">Membrane</keyword>
<dbReference type="STRING" id="1349785.GCA_000509405_02491"/>
<dbReference type="EMBL" id="LT634361">
    <property type="protein sequence ID" value="SFZ80073.1"/>
    <property type="molecule type" value="Genomic_DNA"/>
</dbReference>
<feature type="transmembrane region" description="Helical" evidence="1">
    <location>
        <begin position="77"/>
        <end position="96"/>
    </location>
</feature>
<evidence type="ECO:0000313" key="3">
    <source>
        <dbReference type="Proteomes" id="UP000231564"/>
    </source>
</evidence>
<accession>A0A2H1E5P0</accession>
<evidence type="ECO:0000313" key="2">
    <source>
        <dbReference type="EMBL" id="SFZ80073.1"/>
    </source>
</evidence>
<dbReference type="AlphaFoldDB" id="A0A2H1E5P0"/>
<keyword evidence="1" id="KW-0812">Transmembrane</keyword>
<keyword evidence="3" id="KW-1185">Reference proteome</keyword>
<reference evidence="2 3" key="1">
    <citation type="submission" date="2016-11" db="EMBL/GenBank/DDBJ databases">
        <authorList>
            <person name="Jaros S."/>
            <person name="Januszkiewicz K."/>
            <person name="Wedrychowicz H."/>
        </authorList>
    </citation>
    <scope>NUCLEOTIDE SEQUENCE [LARGE SCALE GENOMIC DNA]</scope>
    <source>
        <strain evidence="2">NCIMB 2154T</strain>
    </source>
</reference>
<organism evidence="2 3">
    <name type="scientific">Tenacibaculum maritimum NCIMB 2154</name>
    <dbReference type="NCBI Taxonomy" id="1349785"/>
    <lineage>
        <taxon>Bacteria</taxon>
        <taxon>Pseudomonadati</taxon>
        <taxon>Bacteroidota</taxon>
        <taxon>Flavobacteriia</taxon>
        <taxon>Flavobacteriales</taxon>
        <taxon>Flavobacteriaceae</taxon>
        <taxon>Tenacibaculum</taxon>
    </lineage>
</organism>
<dbReference type="KEGG" id="tmar:MARIT_0161"/>
<feature type="transmembrane region" description="Helical" evidence="1">
    <location>
        <begin position="46"/>
        <end position="65"/>
    </location>
</feature>
<evidence type="ECO:0000256" key="1">
    <source>
        <dbReference type="SAM" id="Phobius"/>
    </source>
</evidence>
<dbReference type="Proteomes" id="UP000231564">
    <property type="component" value="Chromosome MARIT"/>
</dbReference>
<dbReference type="RefSeq" id="WP_100210518.1">
    <property type="nucleotide sequence ID" value="NZ_CP138495.1"/>
</dbReference>
<feature type="transmembrane region" description="Helical" evidence="1">
    <location>
        <begin position="181"/>
        <end position="199"/>
    </location>
</feature>
<feature type="transmembrane region" description="Helical" evidence="1">
    <location>
        <begin position="108"/>
        <end position="129"/>
    </location>
</feature>